<accession>A0A6A6QB00</accession>
<dbReference type="Proteomes" id="UP000799750">
    <property type="component" value="Unassembled WGS sequence"/>
</dbReference>
<protein>
    <submittedName>
        <fullName evidence="1">Uncharacterized protein</fullName>
    </submittedName>
</protein>
<keyword evidence="2" id="KW-1185">Reference proteome</keyword>
<gene>
    <name evidence="1" type="ORF">BU16DRAFT_544638</name>
</gene>
<organism evidence="1 2">
    <name type="scientific">Lophium mytilinum</name>
    <dbReference type="NCBI Taxonomy" id="390894"/>
    <lineage>
        <taxon>Eukaryota</taxon>
        <taxon>Fungi</taxon>
        <taxon>Dikarya</taxon>
        <taxon>Ascomycota</taxon>
        <taxon>Pezizomycotina</taxon>
        <taxon>Dothideomycetes</taxon>
        <taxon>Pleosporomycetidae</taxon>
        <taxon>Mytilinidiales</taxon>
        <taxon>Mytilinidiaceae</taxon>
        <taxon>Lophium</taxon>
    </lineage>
</organism>
<reference evidence="1" key="1">
    <citation type="journal article" date="2020" name="Stud. Mycol.">
        <title>101 Dothideomycetes genomes: a test case for predicting lifestyles and emergence of pathogens.</title>
        <authorList>
            <person name="Haridas S."/>
            <person name="Albert R."/>
            <person name="Binder M."/>
            <person name="Bloem J."/>
            <person name="Labutti K."/>
            <person name="Salamov A."/>
            <person name="Andreopoulos B."/>
            <person name="Baker S."/>
            <person name="Barry K."/>
            <person name="Bills G."/>
            <person name="Bluhm B."/>
            <person name="Cannon C."/>
            <person name="Castanera R."/>
            <person name="Culley D."/>
            <person name="Daum C."/>
            <person name="Ezra D."/>
            <person name="Gonzalez J."/>
            <person name="Henrissat B."/>
            <person name="Kuo A."/>
            <person name="Liang C."/>
            <person name="Lipzen A."/>
            <person name="Lutzoni F."/>
            <person name="Magnuson J."/>
            <person name="Mondo S."/>
            <person name="Nolan M."/>
            <person name="Ohm R."/>
            <person name="Pangilinan J."/>
            <person name="Park H.-J."/>
            <person name="Ramirez L."/>
            <person name="Alfaro M."/>
            <person name="Sun H."/>
            <person name="Tritt A."/>
            <person name="Yoshinaga Y."/>
            <person name="Zwiers L.-H."/>
            <person name="Turgeon B."/>
            <person name="Goodwin S."/>
            <person name="Spatafora J."/>
            <person name="Crous P."/>
            <person name="Grigoriev I."/>
        </authorList>
    </citation>
    <scope>NUCLEOTIDE SEQUENCE</scope>
    <source>
        <strain evidence="1">CBS 269.34</strain>
    </source>
</reference>
<proteinExistence type="predicted"/>
<dbReference type="EMBL" id="MU004199">
    <property type="protein sequence ID" value="KAF2489234.1"/>
    <property type="molecule type" value="Genomic_DNA"/>
</dbReference>
<name>A0A6A6QB00_9PEZI</name>
<dbReference type="OrthoDB" id="432970at2759"/>
<evidence type="ECO:0000313" key="1">
    <source>
        <dbReference type="EMBL" id="KAF2489234.1"/>
    </source>
</evidence>
<sequence>MEDTPDKRVLLRASRVVLAWFLMICQKTMNVDVEFAVVDSGFVHSFGREVPPGVRRFGVPLALELDWRLHLAVICGWKCDFAVCVMAGALISLLGGHVRTIEEIHVRPNPRWTPRQWSQFGLKDGSIYTHTLFRIELHNGEKWALDLSGFQHGWRDVLTPWEHFCTTRMKEECFRLAKVGDELAEWTALAAASKPDAFGVEVDRIVREALRACFGTDNDIARNRVFDMAHDDDFDDVFKSCLETFEDILDRELHRWF</sequence>
<evidence type="ECO:0000313" key="2">
    <source>
        <dbReference type="Proteomes" id="UP000799750"/>
    </source>
</evidence>
<dbReference type="AlphaFoldDB" id="A0A6A6QB00"/>